<evidence type="ECO:0000313" key="1">
    <source>
        <dbReference type="EMBL" id="CAD6503045.1"/>
    </source>
</evidence>
<dbReference type="EMBL" id="CAJHIT010000007">
    <property type="protein sequence ID" value="CAD6503045.1"/>
    <property type="molecule type" value="Genomic_DNA"/>
</dbReference>
<accession>A0A9W4GGN2</accession>
<reference evidence="1" key="1">
    <citation type="submission" date="2020-10" db="EMBL/GenBank/DDBJ databases">
        <authorList>
            <person name="Muller C M."/>
        </authorList>
    </citation>
    <scope>NUCLEOTIDE SEQUENCE</scope>
    <source>
        <strain evidence="1">THUN-12</strain>
    </source>
</reference>
<sequence length="16" mass="1739">MSSPLPLPNQVCRAIL</sequence>
<name>A0A9W4GGN2_BLUGR</name>
<organism evidence="1 2">
    <name type="scientific">Blumeria graminis f. sp. triticale</name>
    <dbReference type="NCBI Taxonomy" id="1689686"/>
    <lineage>
        <taxon>Eukaryota</taxon>
        <taxon>Fungi</taxon>
        <taxon>Dikarya</taxon>
        <taxon>Ascomycota</taxon>
        <taxon>Pezizomycotina</taxon>
        <taxon>Leotiomycetes</taxon>
        <taxon>Erysiphales</taxon>
        <taxon>Erysiphaceae</taxon>
        <taxon>Blumeria</taxon>
    </lineage>
</organism>
<gene>
    <name evidence="1" type="ORF">BGTH12_LOCUS4403</name>
</gene>
<comment type="caution">
    <text evidence="1">The sequence shown here is derived from an EMBL/GenBank/DDBJ whole genome shotgun (WGS) entry which is preliminary data.</text>
</comment>
<evidence type="ECO:0000313" key="2">
    <source>
        <dbReference type="Proteomes" id="UP000683417"/>
    </source>
</evidence>
<protein>
    <submittedName>
        <fullName evidence="1">BgTH12-02716</fullName>
    </submittedName>
</protein>
<dbReference type="Proteomes" id="UP000683417">
    <property type="component" value="Unassembled WGS sequence"/>
</dbReference>
<dbReference type="AlphaFoldDB" id="A0A9W4GGN2"/>
<proteinExistence type="predicted"/>